<name>A0ABM9LLG9_9MYCO</name>
<evidence type="ECO:0000313" key="3">
    <source>
        <dbReference type="Proteomes" id="UP001190465"/>
    </source>
</evidence>
<evidence type="ECO:0000256" key="1">
    <source>
        <dbReference type="ARBA" id="ARBA00007068"/>
    </source>
</evidence>
<organism evidence="2 3">
    <name type="scientific">[Mycobacterium] burgundiense</name>
    <dbReference type="NCBI Taxonomy" id="3064286"/>
    <lineage>
        <taxon>Bacteria</taxon>
        <taxon>Bacillati</taxon>
        <taxon>Actinomycetota</taxon>
        <taxon>Actinomycetes</taxon>
        <taxon>Mycobacteriales</taxon>
        <taxon>Mycobacteriaceae</taxon>
        <taxon>Mycolicibacterium</taxon>
    </lineage>
</organism>
<dbReference type="RefSeq" id="WP_308482012.1">
    <property type="nucleotide sequence ID" value="NZ_OY726397.1"/>
</dbReference>
<dbReference type="CDD" id="cd02253">
    <property type="entry name" value="DmpA"/>
    <property type="match status" value="1"/>
</dbReference>
<reference evidence="2 3" key="1">
    <citation type="submission" date="2023-08" db="EMBL/GenBank/DDBJ databases">
        <authorList>
            <person name="Folkvardsen B D."/>
            <person name="Norman A."/>
        </authorList>
    </citation>
    <scope>NUCLEOTIDE SEQUENCE [LARGE SCALE GENOMIC DNA]</scope>
    <source>
        <strain evidence="2 3">Mu0053</strain>
    </source>
</reference>
<comment type="similarity">
    <text evidence="1">Belongs to the peptidase S58 family.</text>
</comment>
<dbReference type="PANTHER" id="PTHR36512">
    <property type="entry name" value="D-AMINOPEPTIDASE"/>
    <property type="match status" value="1"/>
</dbReference>
<gene>
    <name evidence="2" type="ORF">MU0053_001812</name>
</gene>
<dbReference type="Proteomes" id="UP001190465">
    <property type="component" value="Chromosome"/>
</dbReference>
<evidence type="ECO:0000313" key="2">
    <source>
        <dbReference type="EMBL" id="CAJ1500993.1"/>
    </source>
</evidence>
<keyword evidence="3" id="KW-1185">Reference proteome</keyword>
<dbReference type="InterPro" id="IPR005321">
    <property type="entry name" value="Peptidase_S58_DmpA"/>
</dbReference>
<dbReference type="SUPFAM" id="SSF56266">
    <property type="entry name" value="DmpA/ArgJ-like"/>
    <property type="match status" value="1"/>
</dbReference>
<dbReference type="Gene3D" id="3.60.70.12">
    <property type="entry name" value="L-amino peptidase D-ALA esterase/amidase"/>
    <property type="match status" value="1"/>
</dbReference>
<dbReference type="EMBL" id="OY726397">
    <property type="protein sequence ID" value="CAJ1500993.1"/>
    <property type="molecule type" value="Genomic_DNA"/>
</dbReference>
<proteinExistence type="inferred from homology"/>
<dbReference type="InterPro" id="IPR016117">
    <property type="entry name" value="ArgJ-like_dom_sf"/>
</dbReference>
<accession>A0ABM9LLG9</accession>
<sequence length="371" mass="38803">MRTRDLGIVIGAHPTGPNNAITDVAGVRVGHTTLDESGTPEVHTGVTVIVPHQDIWTEPVFAGAHRLNGSGEMTGLEWIRESGELTTAIGLTNTHSVGVVRDALVAAQVAARGEGVYWSLPVVGETYDGLLSDINGFHVRPEHVEAALAAAADGPVAEGNVGGGTGMICHGFKGGIGTSSRVTDTAGGRYTVGVLVQANHGRRERLRINGFPAGERIDATVVPEPAIPPGYEPGSGSIIVVVATDAPLLPHQCARLAQRAALGVARVGGTGEQYSGDLMLAFSTGNRGIPPYAWDENVDVAQPEVAVRMLAPQLMTRLFDLTIEATEEAIVNAMVAATTMTGRNGLTVHALDHDLLRSSLADPSARRQEPR</sequence>
<protein>
    <submittedName>
        <fullName evidence="2">P1 family peptidase</fullName>
    </submittedName>
</protein>
<dbReference type="PANTHER" id="PTHR36512:SF3">
    <property type="entry name" value="BLR5678 PROTEIN"/>
    <property type="match status" value="1"/>
</dbReference>
<dbReference type="Pfam" id="PF03576">
    <property type="entry name" value="Peptidase_S58"/>
    <property type="match status" value="1"/>
</dbReference>